<reference evidence="1" key="1">
    <citation type="submission" date="2014-05" db="EMBL/GenBank/DDBJ databases">
        <authorList>
            <person name="Chronopoulou M."/>
        </authorList>
    </citation>
    <scope>NUCLEOTIDE SEQUENCE</scope>
    <source>
        <tissue evidence="1">Whole organism</tissue>
    </source>
</reference>
<dbReference type="AlphaFoldDB" id="A0A0K2VLJ7"/>
<protein>
    <submittedName>
        <fullName evidence="1">Uncharacterized protein</fullName>
    </submittedName>
</protein>
<feature type="non-terminal residue" evidence="1">
    <location>
        <position position="1"/>
    </location>
</feature>
<name>A0A0K2VLJ7_LEPSM</name>
<proteinExistence type="predicted"/>
<accession>A0A0K2VLJ7</accession>
<evidence type="ECO:0000313" key="1">
    <source>
        <dbReference type="EMBL" id="CDW50871.1"/>
    </source>
</evidence>
<sequence>IIVLSSSHMMKNLHFNFWLLQLVQSADKSDN</sequence>
<organism evidence="1">
    <name type="scientific">Lepeophtheirus salmonis</name>
    <name type="common">Salmon louse</name>
    <name type="synonym">Caligus salmonis</name>
    <dbReference type="NCBI Taxonomy" id="72036"/>
    <lineage>
        <taxon>Eukaryota</taxon>
        <taxon>Metazoa</taxon>
        <taxon>Ecdysozoa</taxon>
        <taxon>Arthropoda</taxon>
        <taxon>Crustacea</taxon>
        <taxon>Multicrustacea</taxon>
        <taxon>Hexanauplia</taxon>
        <taxon>Copepoda</taxon>
        <taxon>Siphonostomatoida</taxon>
        <taxon>Caligidae</taxon>
        <taxon>Lepeophtheirus</taxon>
    </lineage>
</organism>
<dbReference type="EMBL" id="HACA01033510">
    <property type="protein sequence ID" value="CDW50871.1"/>
    <property type="molecule type" value="Transcribed_RNA"/>
</dbReference>